<keyword evidence="7" id="KW-0411">Iron-sulfur</keyword>
<organism evidence="11 12">
    <name type="scientific">Roseiarcus fermentans</name>
    <dbReference type="NCBI Taxonomy" id="1473586"/>
    <lineage>
        <taxon>Bacteria</taxon>
        <taxon>Pseudomonadati</taxon>
        <taxon>Pseudomonadota</taxon>
        <taxon>Alphaproteobacteria</taxon>
        <taxon>Hyphomicrobiales</taxon>
        <taxon>Roseiarcaceae</taxon>
        <taxon>Roseiarcus</taxon>
    </lineage>
</organism>
<dbReference type="RefSeq" id="WP_113892048.1">
    <property type="nucleotide sequence ID" value="NZ_QNRK01000038.1"/>
</dbReference>
<feature type="transmembrane region" description="Helical" evidence="8">
    <location>
        <begin position="463"/>
        <end position="487"/>
    </location>
</feature>
<dbReference type="SUPFAM" id="SSF102114">
    <property type="entry name" value="Radical SAM enzymes"/>
    <property type="match status" value="1"/>
</dbReference>
<dbReference type="OrthoDB" id="9801424at2"/>
<dbReference type="GO" id="GO:0031419">
    <property type="term" value="F:cobalamin binding"/>
    <property type="evidence" value="ECO:0007669"/>
    <property type="project" value="InterPro"/>
</dbReference>
<evidence type="ECO:0000256" key="5">
    <source>
        <dbReference type="ARBA" id="ARBA00022723"/>
    </source>
</evidence>
<dbReference type="InterPro" id="IPR058240">
    <property type="entry name" value="rSAM_sf"/>
</dbReference>
<dbReference type="GO" id="GO:0051539">
    <property type="term" value="F:4 iron, 4 sulfur cluster binding"/>
    <property type="evidence" value="ECO:0007669"/>
    <property type="project" value="UniProtKB-KW"/>
</dbReference>
<dbReference type="SFLD" id="SFLDG01082">
    <property type="entry name" value="B12-binding_domain_containing"/>
    <property type="match status" value="1"/>
</dbReference>
<keyword evidence="8" id="KW-1133">Transmembrane helix</keyword>
<evidence type="ECO:0000313" key="11">
    <source>
        <dbReference type="EMBL" id="RBP04627.1"/>
    </source>
</evidence>
<keyword evidence="2" id="KW-0489">Methyltransferase</keyword>
<feature type="domain" description="Radical SAM core" evidence="10">
    <location>
        <begin position="195"/>
        <end position="427"/>
    </location>
</feature>
<dbReference type="InterPro" id="IPR023404">
    <property type="entry name" value="rSAM_horseshoe"/>
</dbReference>
<dbReference type="Gene3D" id="3.80.30.20">
    <property type="entry name" value="tm_1862 like domain"/>
    <property type="match status" value="1"/>
</dbReference>
<keyword evidence="3" id="KW-0808">Transferase</keyword>
<dbReference type="SFLD" id="SFLDS00029">
    <property type="entry name" value="Radical_SAM"/>
    <property type="match status" value="1"/>
</dbReference>
<dbReference type="PROSITE" id="PS51918">
    <property type="entry name" value="RADICAL_SAM"/>
    <property type="match status" value="1"/>
</dbReference>
<dbReference type="PANTHER" id="PTHR43409:SF7">
    <property type="entry name" value="BLL1977 PROTEIN"/>
    <property type="match status" value="1"/>
</dbReference>
<reference evidence="11 12" key="1">
    <citation type="submission" date="2018-06" db="EMBL/GenBank/DDBJ databases">
        <title>Genomic Encyclopedia of Type Strains, Phase IV (KMG-IV): sequencing the most valuable type-strain genomes for metagenomic binning, comparative biology and taxonomic classification.</title>
        <authorList>
            <person name="Goeker M."/>
        </authorList>
    </citation>
    <scope>NUCLEOTIDE SEQUENCE [LARGE SCALE GENOMIC DNA]</scope>
    <source>
        <strain evidence="11 12">DSM 24875</strain>
    </source>
</reference>
<evidence type="ECO:0000313" key="12">
    <source>
        <dbReference type="Proteomes" id="UP000253529"/>
    </source>
</evidence>
<dbReference type="InterPro" id="IPR034466">
    <property type="entry name" value="Methyltransferase_Class_B"/>
</dbReference>
<evidence type="ECO:0000256" key="8">
    <source>
        <dbReference type="SAM" id="Phobius"/>
    </source>
</evidence>
<comment type="caution">
    <text evidence="11">The sequence shown here is derived from an EMBL/GenBank/DDBJ whole genome shotgun (WGS) entry which is preliminary data.</text>
</comment>
<evidence type="ECO:0000256" key="6">
    <source>
        <dbReference type="ARBA" id="ARBA00023004"/>
    </source>
</evidence>
<feature type="domain" description="B12-binding" evidence="9">
    <location>
        <begin position="27"/>
        <end position="172"/>
    </location>
</feature>
<keyword evidence="12" id="KW-1185">Reference proteome</keyword>
<dbReference type="InterPro" id="IPR051198">
    <property type="entry name" value="BchE-like"/>
</dbReference>
<keyword evidence="6" id="KW-0408">Iron</keyword>
<keyword evidence="8" id="KW-0812">Transmembrane</keyword>
<dbReference type="EMBL" id="QNRK01000038">
    <property type="protein sequence ID" value="RBP04627.1"/>
    <property type="molecule type" value="Genomic_DNA"/>
</dbReference>
<evidence type="ECO:0000256" key="7">
    <source>
        <dbReference type="ARBA" id="ARBA00023014"/>
    </source>
</evidence>
<dbReference type="PROSITE" id="PS51332">
    <property type="entry name" value="B12_BINDING"/>
    <property type="match status" value="1"/>
</dbReference>
<dbReference type="InterPro" id="IPR006158">
    <property type="entry name" value="Cobalamin-bd"/>
</dbReference>
<evidence type="ECO:0000256" key="4">
    <source>
        <dbReference type="ARBA" id="ARBA00022691"/>
    </source>
</evidence>
<dbReference type="AlphaFoldDB" id="A0A366EQE7"/>
<evidence type="ECO:0000256" key="3">
    <source>
        <dbReference type="ARBA" id="ARBA00022679"/>
    </source>
</evidence>
<keyword evidence="5" id="KW-0479">Metal-binding</keyword>
<protein>
    <submittedName>
        <fullName evidence="11">Radical SAM superfamily enzyme YgiQ (UPF0313 family)</fullName>
    </submittedName>
</protein>
<dbReference type="Proteomes" id="UP000253529">
    <property type="component" value="Unassembled WGS sequence"/>
</dbReference>
<dbReference type="InterPro" id="IPR007197">
    <property type="entry name" value="rSAM"/>
</dbReference>
<keyword evidence="4" id="KW-0949">S-adenosyl-L-methionine</keyword>
<dbReference type="SFLD" id="SFLDG01123">
    <property type="entry name" value="methyltransferase_(Class_B)"/>
    <property type="match status" value="1"/>
</dbReference>
<dbReference type="PANTHER" id="PTHR43409">
    <property type="entry name" value="ANAEROBIC MAGNESIUM-PROTOPORPHYRIN IX MONOMETHYL ESTER CYCLASE-RELATED"/>
    <property type="match status" value="1"/>
</dbReference>
<dbReference type="CDD" id="cd01335">
    <property type="entry name" value="Radical_SAM"/>
    <property type="match status" value="1"/>
</dbReference>
<accession>A0A366EQE7</accession>
<dbReference type="SMART" id="SM00729">
    <property type="entry name" value="Elp3"/>
    <property type="match status" value="1"/>
</dbReference>
<name>A0A366EQE7_9HYPH</name>
<evidence type="ECO:0000256" key="1">
    <source>
        <dbReference type="ARBA" id="ARBA00001966"/>
    </source>
</evidence>
<dbReference type="Pfam" id="PF04055">
    <property type="entry name" value="Radical_SAM"/>
    <property type="match status" value="1"/>
</dbReference>
<evidence type="ECO:0000256" key="2">
    <source>
        <dbReference type="ARBA" id="ARBA00022603"/>
    </source>
</evidence>
<dbReference type="GO" id="GO:0003824">
    <property type="term" value="F:catalytic activity"/>
    <property type="evidence" value="ECO:0007669"/>
    <property type="project" value="InterPro"/>
</dbReference>
<dbReference type="GO" id="GO:0005829">
    <property type="term" value="C:cytosol"/>
    <property type="evidence" value="ECO:0007669"/>
    <property type="project" value="TreeGrafter"/>
</dbReference>
<dbReference type="GO" id="GO:0046872">
    <property type="term" value="F:metal ion binding"/>
    <property type="evidence" value="ECO:0007669"/>
    <property type="project" value="UniProtKB-KW"/>
</dbReference>
<dbReference type="InterPro" id="IPR006638">
    <property type="entry name" value="Elp3/MiaA/NifB-like_rSAM"/>
</dbReference>
<evidence type="ECO:0000259" key="10">
    <source>
        <dbReference type="PROSITE" id="PS51918"/>
    </source>
</evidence>
<proteinExistence type="predicted"/>
<keyword evidence="8" id="KW-0472">Membrane</keyword>
<evidence type="ECO:0000259" key="9">
    <source>
        <dbReference type="PROSITE" id="PS51332"/>
    </source>
</evidence>
<sequence length="587" mass="65490">MPDIANRRRFLLFLIKPSHYDDDGYVIQWFRSALPSNSLACLYGIARPAVETGALGPDVDVEIFPIDETNTRVRPGRIARAIAEAGGRGLVGFVGVQSNQFPRVMDLARPLRAAGVPVCIGGFHVSGCLAMLPETPPSLKEALDLGISLFAGEAEGRFADVLRDAACGTLKPVYNHLDALPALDGATVPYLPREKVERSLGMISSFDAGRGCPFLCSFCTIINVQGRKSRYRTADDVERIVRANHANGVRYFFITDDNLARNRNWEAIFDRLIVLRREGLNARFVIQVDTMCHKIPRFVDKAAAAGVKRVFIGLENINPDSLTGARKKQNHIADYREMLLAWRKARCVTYCGYIVGFPNDTPESIVRDVKVIQRELPLDILQFSCLTPLPGSEDHARMTASGAAIDPDLNKFDLEHVVCDHPRMSRAQWQEAYRLAWRTYYTDEHIRTVVRRAAAGGPRPDTVAFLMVAFWAASTLYNIYPLEAGLLRRKYRRDRRPDLGLEHPLVFYPREAVRFAANHARIAIKFARVWWFLRGALADPNAKTYTDEALCPSGPVDGRELHRLSESARAAAAMGKRRSRSGAQAAG</sequence>
<gene>
    <name evidence="11" type="ORF">DFR50_13811</name>
</gene>
<comment type="cofactor">
    <cofactor evidence="1">
        <name>[4Fe-4S] cluster</name>
        <dbReference type="ChEBI" id="CHEBI:49883"/>
    </cofactor>
</comment>